<dbReference type="PANTHER" id="PTHR43280:SF29">
    <property type="entry name" value="ARAC-FAMILY TRANSCRIPTIONAL REGULATOR"/>
    <property type="match status" value="1"/>
</dbReference>
<protein>
    <submittedName>
        <fullName evidence="6">AraC family transcriptional regulator</fullName>
    </submittedName>
</protein>
<feature type="transmembrane region" description="Helical" evidence="4">
    <location>
        <begin position="218"/>
        <end position="236"/>
    </location>
</feature>
<dbReference type="Pfam" id="PF12833">
    <property type="entry name" value="HTH_18"/>
    <property type="match status" value="1"/>
</dbReference>
<dbReference type="Proteomes" id="UP000263900">
    <property type="component" value="Chromosome"/>
</dbReference>
<dbReference type="AlphaFoldDB" id="A0A3B7MQM7"/>
<dbReference type="SUPFAM" id="SSF46689">
    <property type="entry name" value="Homeodomain-like"/>
    <property type="match status" value="1"/>
</dbReference>
<feature type="transmembrane region" description="Helical" evidence="4">
    <location>
        <begin position="37"/>
        <end position="55"/>
    </location>
</feature>
<organism evidence="6 7">
    <name type="scientific">Paraflavitalea soli</name>
    <dbReference type="NCBI Taxonomy" id="2315862"/>
    <lineage>
        <taxon>Bacteria</taxon>
        <taxon>Pseudomonadati</taxon>
        <taxon>Bacteroidota</taxon>
        <taxon>Chitinophagia</taxon>
        <taxon>Chitinophagales</taxon>
        <taxon>Chitinophagaceae</taxon>
        <taxon>Paraflavitalea</taxon>
    </lineage>
</organism>
<keyword evidence="4" id="KW-1133">Transmembrane helix</keyword>
<dbReference type="RefSeq" id="WP_119051534.1">
    <property type="nucleotide sequence ID" value="NZ_CP032157.1"/>
</dbReference>
<sequence length="396" mass="45459">MKWRFTIFEVLVLIGIVQGAVIAGLIWLHKIRNLNKLLLSFVIVVFNCLCIKILIHTTGLWQTQAFRYLPLAFDLAIQPLLWLYTLSLTQPGLKLSKKHALHFIPFAISLAYSIGVYIVVLPVKDLAAKDVIANRLYFNEVKETEDILSIVLALVYWVLSLRLVVRYRRWLNNNISDTGYPIYSWLKNTLFLLGVLIAALAVSIILDRFFQYGGRYFIHWQLFFGYLSVLIYYLGFRGYLLQDKQMTVLAQAPIADSTLPDVTEELPVDVTVKGMQLTEGKSKRAHHAILEALEARKLYLDPELSVQKLAKEVNMPVAIVSAVINHSFRKTFRNLINDYRVEEVKARLRDPRSSRFSILGIAYECGFNSEASFYRIFKASVGVSPKEYFHQQFPDA</sequence>
<evidence type="ECO:0000256" key="2">
    <source>
        <dbReference type="ARBA" id="ARBA00023125"/>
    </source>
</evidence>
<evidence type="ECO:0000313" key="6">
    <source>
        <dbReference type="EMBL" id="AXY75653.1"/>
    </source>
</evidence>
<evidence type="ECO:0000256" key="1">
    <source>
        <dbReference type="ARBA" id="ARBA00023015"/>
    </source>
</evidence>
<dbReference type="GO" id="GO:0043565">
    <property type="term" value="F:sequence-specific DNA binding"/>
    <property type="evidence" value="ECO:0007669"/>
    <property type="project" value="InterPro"/>
</dbReference>
<dbReference type="OrthoDB" id="5492415at2"/>
<feature type="domain" description="HTH araC/xylS-type" evidence="5">
    <location>
        <begin position="283"/>
        <end position="391"/>
    </location>
</feature>
<feature type="transmembrane region" description="Helical" evidence="4">
    <location>
        <begin position="100"/>
        <end position="120"/>
    </location>
</feature>
<evidence type="ECO:0000256" key="3">
    <source>
        <dbReference type="ARBA" id="ARBA00023163"/>
    </source>
</evidence>
<name>A0A3B7MQM7_9BACT</name>
<dbReference type="InterPro" id="IPR009057">
    <property type="entry name" value="Homeodomain-like_sf"/>
</dbReference>
<gene>
    <name evidence="6" type="ORF">D3H65_17460</name>
</gene>
<reference evidence="6 7" key="1">
    <citation type="submission" date="2018-09" db="EMBL/GenBank/DDBJ databases">
        <title>Genome sequencing of strain 6GH32-13.</title>
        <authorList>
            <person name="Weon H.-Y."/>
            <person name="Heo J."/>
            <person name="Kwon S.-W."/>
        </authorList>
    </citation>
    <scope>NUCLEOTIDE SEQUENCE [LARGE SCALE GENOMIC DNA]</scope>
    <source>
        <strain evidence="6 7">5GH32-13</strain>
    </source>
</reference>
<keyword evidence="1" id="KW-0805">Transcription regulation</keyword>
<dbReference type="InterPro" id="IPR018062">
    <property type="entry name" value="HTH_AraC-typ_CS"/>
</dbReference>
<feature type="transmembrane region" description="Helical" evidence="4">
    <location>
        <begin position="185"/>
        <end position="206"/>
    </location>
</feature>
<keyword evidence="2" id="KW-0238">DNA-binding</keyword>
<dbReference type="KEGG" id="pseg:D3H65_17460"/>
<dbReference type="PROSITE" id="PS01124">
    <property type="entry name" value="HTH_ARAC_FAMILY_2"/>
    <property type="match status" value="1"/>
</dbReference>
<keyword evidence="7" id="KW-1185">Reference proteome</keyword>
<dbReference type="GO" id="GO:0003700">
    <property type="term" value="F:DNA-binding transcription factor activity"/>
    <property type="evidence" value="ECO:0007669"/>
    <property type="project" value="InterPro"/>
</dbReference>
<feature type="transmembrane region" description="Helical" evidence="4">
    <location>
        <begin position="6"/>
        <end position="28"/>
    </location>
</feature>
<dbReference type="InterPro" id="IPR018060">
    <property type="entry name" value="HTH_AraC"/>
</dbReference>
<keyword evidence="4" id="KW-0812">Transmembrane</keyword>
<dbReference type="PANTHER" id="PTHR43280">
    <property type="entry name" value="ARAC-FAMILY TRANSCRIPTIONAL REGULATOR"/>
    <property type="match status" value="1"/>
</dbReference>
<dbReference type="EMBL" id="CP032157">
    <property type="protein sequence ID" value="AXY75653.1"/>
    <property type="molecule type" value="Genomic_DNA"/>
</dbReference>
<feature type="transmembrane region" description="Helical" evidence="4">
    <location>
        <begin position="147"/>
        <end position="165"/>
    </location>
</feature>
<evidence type="ECO:0000259" key="5">
    <source>
        <dbReference type="PROSITE" id="PS01124"/>
    </source>
</evidence>
<evidence type="ECO:0000256" key="4">
    <source>
        <dbReference type="SAM" id="Phobius"/>
    </source>
</evidence>
<evidence type="ECO:0000313" key="7">
    <source>
        <dbReference type="Proteomes" id="UP000263900"/>
    </source>
</evidence>
<dbReference type="SMART" id="SM00342">
    <property type="entry name" value="HTH_ARAC"/>
    <property type="match status" value="1"/>
</dbReference>
<accession>A0A3B7MQM7</accession>
<proteinExistence type="predicted"/>
<keyword evidence="3" id="KW-0804">Transcription</keyword>
<feature type="transmembrane region" description="Helical" evidence="4">
    <location>
        <begin position="67"/>
        <end position="88"/>
    </location>
</feature>
<dbReference type="Gene3D" id="1.10.10.60">
    <property type="entry name" value="Homeodomain-like"/>
    <property type="match status" value="1"/>
</dbReference>
<keyword evidence="4" id="KW-0472">Membrane</keyword>
<dbReference type="PROSITE" id="PS00041">
    <property type="entry name" value="HTH_ARAC_FAMILY_1"/>
    <property type="match status" value="1"/>
</dbReference>